<evidence type="ECO:0000256" key="1">
    <source>
        <dbReference type="SAM" id="Phobius"/>
    </source>
</evidence>
<feature type="transmembrane region" description="Helical" evidence="1">
    <location>
        <begin position="86"/>
        <end position="107"/>
    </location>
</feature>
<keyword evidence="1" id="KW-0812">Transmembrane</keyword>
<feature type="transmembrane region" description="Helical" evidence="1">
    <location>
        <begin position="7"/>
        <end position="27"/>
    </location>
</feature>
<dbReference type="Proteomes" id="UP001206236">
    <property type="component" value="Unassembled WGS sequence"/>
</dbReference>
<evidence type="ECO:0000313" key="3">
    <source>
        <dbReference type="EMBL" id="MCQ5154076.1"/>
    </source>
</evidence>
<keyword evidence="1" id="KW-0472">Membrane</keyword>
<name>A0AAW5KLX6_9FIRM</name>
<gene>
    <name evidence="3" type="ORF">NE632_12270</name>
</gene>
<dbReference type="InterPro" id="IPR053150">
    <property type="entry name" value="Teicoplanin_resist-assoc"/>
</dbReference>
<feature type="domain" description="VanZ-like" evidence="2">
    <location>
        <begin position="14"/>
        <end position="127"/>
    </location>
</feature>
<keyword evidence="1" id="KW-1133">Transmembrane helix</keyword>
<dbReference type="PANTHER" id="PTHR36834:SF1">
    <property type="entry name" value="INTEGRAL MEMBRANE PROTEIN"/>
    <property type="match status" value="1"/>
</dbReference>
<evidence type="ECO:0000259" key="2">
    <source>
        <dbReference type="Pfam" id="PF04892"/>
    </source>
</evidence>
<dbReference type="PANTHER" id="PTHR36834">
    <property type="entry name" value="MEMBRANE PROTEIN-RELATED"/>
    <property type="match status" value="1"/>
</dbReference>
<organism evidence="3 4">
    <name type="scientific">Ruminococcus bicirculans</name>
    <name type="common">ex Wegman et al. 2014</name>
    <dbReference type="NCBI Taxonomy" id="1160721"/>
    <lineage>
        <taxon>Bacteria</taxon>
        <taxon>Bacillati</taxon>
        <taxon>Bacillota</taxon>
        <taxon>Clostridia</taxon>
        <taxon>Eubacteriales</taxon>
        <taxon>Oscillospiraceae</taxon>
        <taxon>Ruminococcus</taxon>
    </lineage>
</organism>
<evidence type="ECO:0000313" key="4">
    <source>
        <dbReference type="Proteomes" id="UP001206236"/>
    </source>
</evidence>
<dbReference type="AlphaFoldDB" id="A0AAW5KLX6"/>
<accession>A0AAW5KLX6</accession>
<feature type="transmembrane region" description="Helical" evidence="1">
    <location>
        <begin position="60"/>
        <end position="79"/>
    </location>
</feature>
<dbReference type="InterPro" id="IPR006976">
    <property type="entry name" value="VanZ-like"/>
</dbReference>
<dbReference type="Pfam" id="PF04892">
    <property type="entry name" value="VanZ"/>
    <property type="match status" value="1"/>
</dbReference>
<dbReference type="EMBL" id="JANGCN010000036">
    <property type="protein sequence ID" value="MCQ5154076.1"/>
    <property type="molecule type" value="Genomic_DNA"/>
</dbReference>
<protein>
    <submittedName>
        <fullName evidence="3">VanZ family protein</fullName>
    </submittedName>
</protein>
<reference evidence="3" key="1">
    <citation type="submission" date="2022-06" db="EMBL/GenBank/DDBJ databases">
        <title>Isolation of gut microbiota from human fecal samples.</title>
        <authorList>
            <person name="Pamer E.G."/>
            <person name="Barat B."/>
            <person name="Waligurski E."/>
            <person name="Medina S."/>
            <person name="Paddock L."/>
            <person name="Mostad J."/>
        </authorList>
    </citation>
    <scope>NUCLEOTIDE SEQUENCE</scope>
    <source>
        <strain evidence="3">DFI.5.57</strain>
    </source>
</reference>
<sequence>MSDKKKHIIALVLFYGYISILLWITIFSRQSPTGKNMLMHPLWEYIALFKNISWHAARDIVMNMLLFIPYGFLFSCAYVKYRKYTIILAFALSVFIEIIQLIFQLGWSEIDDVVNNTIGAFIGYKVYGRTIKK</sequence>
<comment type="caution">
    <text evidence="3">The sequence shown here is derived from an EMBL/GenBank/DDBJ whole genome shotgun (WGS) entry which is preliminary data.</text>
</comment>
<proteinExistence type="predicted"/>
<dbReference type="RefSeq" id="WP_256322466.1">
    <property type="nucleotide sequence ID" value="NZ_JANGCN010000036.1"/>
</dbReference>